<evidence type="ECO:0000313" key="2">
    <source>
        <dbReference type="EMBL" id="CCO20580.1"/>
    </source>
</evidence>
<dbReference type="GO" id="GO:0006740">
    <property type="term" value="P:NADPH regeneration"/>
    <property type="evidence" value="ECO:0007669"/>
    <property type="project" value="TreeGrafter"/>
</dbReference>
<dbReference type="InterPro" id="IPR000683">
    <property type="entry name" value="Gfo/Idh/MocA-like_OxRdtase_N"/>
</dbReference>
<dbReference type="eggNOG" id="ENOG502QUH1">
    <property type="taxonomic scope" value="Eukaryota"/>
</dbReference>
<gene>
    <name evidence="2" type="ordered locus">Bathy17g00010</name>
</gene>
<evidence type="ECO:0000313" key="3">
    <source>
        <dbReference type="Proteomes" id="UP000198341"/>
    </source>
</evidence>
<dbReference type="GO" id="GO:0005737">
    <property type="term" value="C:cytoplasm"/>
    <property type="evidence" value="ECO:0007669"/>
    <property type="project" value="TreeGrafter"/>
</dbReference>
<dbReference type="KEGG" id="bpg:Bathy17g00010"/>
<dbReference type="GeneID" id="19011055"/>
<feature type="domain" description="Gfo/Idh/MocA-like oxidoreductase N-terminal" evidence="1">
    <location>
        <begin position="85"/>
        <end position="168"/>
    </location>
</feature>
<dbReference type="RefSeq" id="XP_007508476.1">
    <property type="nucleotide sequence ID" value="XM_007508414.1"/>
</dbReference>
<sequence>MGKRVVNALMVGAGEYTTGSVFTAAGAAPDKPAGVVAITFTDLKRRGRINDMYLADAVGTRMPAVRDTMRTKIAEKYKGMESVNAIKTFPNDDVAFDAEAYKLAIAQCSPGDVVTIFTPDDTHFDIAKACMEAKLHVLVAKPAVKTLDKHLELIQVAKENNVLCCVEYHKRFDPLYTDARDRGDSLGPFSFFNATMTQPKAQLDTFKNWAGKSSDISYYLNSHHIDICAWIAGKSSRPTKVTAFAAMGAANKYLNVSDRKIEDTITLTTEWENKEDGSKGIGIYTASWIAPKSDSHTQQNFHYCGQNGEIRVNQARRGYEMAMDDEQRPFANLNPLYMKYTPGKDGYFCGQNGYGYRSIRKICRSLPTNERRQDY</sequence>
<dbReference type="InterPro" id="IPR036291">
    <property type="entry name" value="NAD(P)-bd_dom_sf"/>
</dbReference>
<evidence type="ECO:0000259" key="1">
    <source>
        <dbReference type="Pfam" id="PF01408"/>
    </source>
</evidence>
<accession>K8F6W4</accession>
<dbReference type="SUPFAM" id="SSF51735">
    <property type="entry name" value="NAD(P)-binding Rossmann-fold domains"/>
    <property type="match status" value="1"/>
</dbReference>
<name>K8F6W4_9CHLO</name>
<dbReference type="SUPFAM" id="SSF55347">
    <property type="entry name" value="Glyceraldehyde-3-phosphate dehydrogenase-like, C-terminal domain"/>
    <property type="match status" value="1"/>
</dbReference>
<dbReference type="GO" id="GO:0016491">
    <property type="term" value="F:oxidoreductase activity"/>
    <property type="evidence" value="ECO:0007669"/>
    <property type="project" value="TreeGrafter"/>
</dbReference>
<dbReference type="Gene3D" id="3.30.360.10">
    <property type="entry name" value="Dihydrodipicolinate Reductase, domain 2"/>
    <property type="match status" value="1"/>
</dbReference>
<dbReference type="PANTHER" id="PTHR42840">
    <property type="entry name" value="NAD(P)-BINDING ROSSMANN-FOLD SUPERFAMILY PROTEIN-RELATED"/>
    <property type="match status" value="1"/>
</dbReference>
<reference evidence="2 3" key="1">
    <citation type="submission" date="2011-10" db="EMBL/GenBank/DDBJ databases">
        <authorList>
            <person name="Genoscope - CEA"/>
        </authorList>
    </citation>
    <scope>NUCLEOTIDE SEQUENCE [LARGE SCALE GENOMIC DNA]</scope>
    <source>
        <strain evidence="2 3">RCC 1105</strain>
    </source>
</reference>
<protein>
    <submittedName>
        <fullName evidence="2">D-galacturonic acid reductase</fullName>
    </submittedName>
</protein>
<dbReference type="Gene3D" id="3.40.50.720">
    <property type="entry name" value="NAD(P)-binding Rossmann-like Domain"/>
    <property type="match status" value="1"/>
</dbReference>
<dbReference type="AlphaFoldDB" id="K8F6W4"/>
<keyword evidence="3" id="KW-1185">Reference proteome</keyword>
<dbReference type="PANTHER" id="PTHR42840:SF6">
    <property type="entry name" value="BINDING ROSSMANN FOLD OXIDOREDUCTASE, PUTATIVE (AFU_ORTHOLOGUE AFUA_3G11930)-RELATED"/>
    <property type="match status" value="1"/>
</dbReference>
<dbReference type="GO" id="GO:0000166">
    <property type="term" value="F:nucleotide binding"/>
    <property type="evidence" value="ECO:0007669"/>
    <property type="project" value="InterPro"/>
</dbReference>
<proteinExistence type="predicted"/>
<organism evidence="2 3">
    <name type="scientific">Bathycoccus prasinos</name>
    <dbReference type="NCBI Taxonomy" id="41875"/>
    <lineage>
        <taxon>Eukaryota</taxon>
        <taxon>Viridiplantae</taxon>
        <taxon>Chlorophyta</taxon>
        <taxon>Mamiellophyceae</taxon>
        <taxon>Mamiellales</taxon>
        <taxon>Bathycoccaceae</taxon>
        <taxon>Bathycoccus</taxon>
    </lineage>
</organism>
<dbReference type="STRING" id="41875.K8F6W4"/>
<dbReference type="EMBL" id="FO082262">
    <property type="protein sequence ID" value="CCO20580.1"/>
    <property type="molecule type" value="Genomic_DNA"/>
</dbReference>
<dbReference type="OrthoDB" id="2127032at2759"/>
<dbReference type="Proteomes" id="UP000198341">
    <property type="component" value="Chromosome 17"/>
</dbReference>
<dbReference type="Pfam" id="PF01408">
    <property type="entry name" value="GFO_IDH_MocA"/>
    <property type="match status" value="1"/>
</dbReference>